<dbReference type="PROSITE" id="PS51257">
    <property type="entry name" value="PROKAR_LIPOPROTEIN"/>
    <property type="match status" value="1"/>
</dbReference>
<evidence type="ECO:0000313" key="1">
    <source>
        <dbReference type="EMBL" id="RCX03765.1"/>
    </source>
</evidence>
<dbReference type="AlphaFoldDB" id="A0A369A3I5"/>
<comment type="caution">
    <text evidence="1">The sequence shown here is derived from an EMBL/GenBank/DDBJ whole genome shotgun (WGS) entry which is preliminary data.</text>
</comment>
<evidence type="ECO:0000313" key="2">
    <source>
        <dbReference type="Proteomes" id="UP000253517"/>
    </source>
</evidence>
<reference evidence="1 2" key="1">
    <citation type="submission" date="2018-07" db="EMBL/GenBank/DDBJ databases">
        <title>Genomic Encyclopedia of Type Strains, Phase IV (KMG-IV): sequencing the most valuable type-strain genomes for metagenomic binning, comparative biology and taxonomic classification.</title>
        <authorList>
            <person name="Goeker M."/>
        </authorList>
    </citation>
    <scope>NUCLEOTIDE SEQUENCE [LARGE SCALE GENOMIC DNA]</scope>
    <source>
        <strain evidence="1 2">DSM 21410</strain>
    </source>
</reference>
<organism evidence="1 2">
    <name type="scientific">Schleiferia thermophila</name>
    <dbReference type="NCBI Taxonomy" id="884107"/>
    <lineage>
        <taxon>Bacteria</taxon>
        <taxon>Pseudomonadati</taxon>
        <taxon>Bacteroidota</taxon>
        <taxon>Flavobacteriia</taxon>
        <taxon>Flavobacteriales</taxon>
        <taxon>Schleiferiaceae</taxon>
        <taxon>Schleiferia</taxon>
    </lineage>
</organism>
<dbReference type="EMBL" id="QPJS01000002">
    <property type="protein sequence ID" value="RCX03765.1"/>
    <property type="molecule type" value="Genomic_DNA"/>
</dbReference>
<accession>A0A369A3I5</accession>
<dbReference type="Proteomes" id="UP000253517">
    <property type="component" value="Unassembled WGS sequence"/>
</dbReference>
<name>A0A369A3I5_9FLAO</name>
<dbReference type="RefSeq" id="WP_125039405.1">
    <property type="nucleotide sequence ID" value="NZ_BHZF01000002.1"/>
</dbReference>
<proteinExistence type="predicted"/>
<protein>
    <submittedName>
        <fullName evidence="1">Uncharacterized protein</fullName>
    </submittedName>
</protein>
<keyword evidence="2" id="KW-1185">Reference proteome</keyword>
<gene>
    <name evidence="1" type="ORF">DES35_102220</name>
</gene>
<sequence length="510" mass="57104">MFKMSGRALFCLLLIISSCNKDKFDFGKLKEIELTPEIWIPFGEVSLSLKDIKQDTSIVSVDEDGFISIIIEKDSMIRTSLSKAMLIPEQDTNFLAVVKGQSVQTDVSVNVFNQAEYKKIYFDTLVISWMLPVGTPPGTRINISFVNSGHQNGNLDFELDNTTHQEGEFHTSVFYNGFIDLSKNNSTFNVVQLSGNLLQTAPWVPNGTPIPFTLHVSKLKVAGIEGYAGNTTIDLPIFNNQLNIRGLEKFSQGIIFKNPSLKLNIFNQSGLELAFNPKINGANPREGEVISLEVPIINVAKSPSPGQAFTTQITLDKNNSNLPDMLNNLPDYLTASGFLILNPSGNQNNFLFQNNLLIVNGTLEIPMEFSASNLFFENEISNFKFWNSENRTPEYVEFELNSQNLFPFHLKLSLVFEDSLTSNVIRAYEVDILKAAPIDGNGRVVNPSNHQARLTLSENDLNDVNRANKLKLQVRINTPNNGNDFVKIYDSYRFTSRISGRAKLKIQPLK</sequence>